<dbReference type="EMBL" id="JAUCMV010000003">
    <property type="protein sequence ID" value="KAK0413423.1"/>
    <property type="molecule type" value="Genomic_DNA"/>
</dbReference>
<keyword evidence="1" id="KW-0812">Transmembrane</keyword>
<keyword evidence="1" id="KW-1133">Transmembrane helix</keyword>
<feature type="transmembrane region" description="Helical" evidence="1">
    <location>
        <begin position="23"/>
        <end position="43"/>
    </location>
</feature>
<sequence>MQKKYFPLALKPGTPKPRGPDRLYILFVLPLCILVGVWSTIYFNRPVSDTDSTTEIEIETTESFQRGRHARPIKSDTKIVQEVAPFAALLDSPPISRAAAIASAVVSLIDTADASPQHITVQGGDQKNVQGDQTLSNKISLPPININVVNINNFDASGENEKERKQYARRVKAKLAKIASEKEEHASRQKRELLSTSLASATAIVAIPTALVIGEAAVGGALVSALITWGLISDSDLMDTLEELCEGRERACLAKLQMVPRKRAITDLPLISQLKDASRAVGRWIIRLCVEEALKEVDEDTAAEE</sequence>
<organism evidence="2 3">
    <name type="scientific">Steinernema hermaphroditum</name>
    <dbReference type="NCBI Taxonomy" id="289476"/>
    <lineage>
        <taxon>Eukaryota</taxon>
        <taxon>Metazoa</taxon>
        <taxon>Ecdysozoa</taxon>
        <taxon>Nematoda</taxon>
        <taxon>Chromadorea</taxon>
        <taxon>Rhabditida</taxon>
        <taxon>Tylenchina</taxon>
        <taxon>Panagrolaimomorpha</taxon>
        <taxon>Strongyloidoidea</taxon>
        <taxon>Steinernematidae</taxon>
        <taxon>Steinernema</taxon>
    </lineage>
</organism>
<evidence type="ECO:0000256" key="1">
    <source>
        <dbReference type="SAM" id="Phobius"/>
    </source>
</evidence>
<accession>A0AA39HWH8</accession>
<reference evidence="2" key="1">
    <citation type="submission" date="2023-06" db="EMBL/GenBank/DDBJ databases">
        <title>Genomic analysis of the entomopathogenic nematode Steinernema hermaphroditum.</title>
        <authorList>
            <person name="Schwarz E.M."/>
            <person name="Heppert J.K."/>
            <person name="Baniya A."/>
            <person name="Schwartz H.T."/>
            <person name="Tan C.-H."/>
            <person name="Antoshechkin I."/>
            <person name="Sternberg P.W."/>
            <person name="Goodrich-Blair H."/>
            <person name="Dillman A.R."/>
        </authorList>
    </citation>
    <scope>NUCLEOTIDE SEQUENCE</scope>
    <source>
        <strain evidence="2">PS9179</strain>
        <tissue evidence="2">Whole animal</tissue>
    </source>
</reference>
<keyword evidence="3" id="KW-1185">Reference proteome</keyword>
<gene>
    <name evidence="2" type="ORF">QR680_006795</name>
</gene>
<protein>
    <submittedName>
        <fullName evidence="2">Uncharacterized protein</fullName>
    </submittedName>
</protein>
<evidence type="ECO:0000313" key="3">
    <source>
        <dbReference type="Proteomes" id="UP001175271"/>
    </source>
</evidence>
<name>A0AA39HWH8_9BILA</name>
<proteinExistence type="predicted"/>
<dbReference type="Proteomes" id="UP001175271">
    <property type="component" value="Unassembled WGS sequence"/>
</dbReference>
<comment type="caution">
    <text evidence="2">The sequence shown here is derived from an EMBL/GenBank/DDBJ whole genome shotgun (WGS) entry which is preliminary data.</text>
</comment>
<dbReference type="AlphaFoldDB" id="A0AA39HWH8"/>
<keyword evidence="1" id="KW-0472">Membrane</keyword>
<evidence type="ECO:0000313" key="2">
    <source>
        <dbReference type="EMBL" id="KAK0413423.1"/>
    </source>
</evidence>